<dbReference type="RefSeq" id="WP_170852008.1">
    <property type="nucleotide sequence ID" value="NZ_CP067124.1"/>
</dbReference>
<name>A0A1H8PMX8_9RHOB</name>
<keyword evidence="1" id="KW-1133">Transmembrane helix</keyword>
<sequence length="161" mass="17678">MLAATFAALHLTWRLLRWLVWDKLLGFGTAPKRIGFLILALFVLAVSLVYSDHRNIAPSFEAEFLATTGGATAGGGTLHPPPEGGWNLIDAMAIGLRSHIPMIDWGLRDGWQLAGEGPLYVAGRAVAIMRPEDFGMLMAVLNFLAWPPFLAFALRRAFRYA</sequence>
<accession>A0A1H8PMX8</accession>
<protein>
    <submittedName>
        <fullName evidence="2">Uncharacterized protein</fullName>
    </submittedName>
</protein>
<evidence type="ECO:0000313" key="2">
    <source>
        <dbReference type="EMBL" id="SEO43077.1"/>
    </source>
</evidence>
<dbReference type="AlphaFoldDB" id="A0A1H8PMX8"/>
<organism evidence="2 3">
    <name type="scientific">Paracoccus alcaliphilus</name>
    <dbReference type="NCBI Taxonomy" id="34002"/>
    <lineage>
        <taxon>Bacteria</taxon>
        <taxon>Pseudomonadati</taxon>
        <taxon>Pseudomonadota</taxon>
        <taxon>Alphaproteobacteria</taxon>
        <taxon>Rhodobacterales</taxon>
        <taxon>Paracoccaceae</taxon>
        <taxon>Paracoccus</taxon>
    </lineage>
</organism>
<feature type="transmembrane region" description="Helical" evidence="1">
    <location>
        <begin position="33"/>
        <end position="50"/>
    </location>
</feature>
<keyword evidence="1" id="KW-0812">Transmembrane</keyword>
<keyword evidence="3" id="KW-1185">Reference proteome</keyword>
<evidence type="ECO:0000313" key="3">
    <source>
        <dbReference type="Proteomes" id="UP000199054"/>
    </source>
</evidence>
<evidence type="ECO:0000256" key="1">
    <source>
        <dbReference type="SAM" id="Phobius"/>
    </source>
</evidence>
<proteinExistence type="predicted"/>
<keyword evidence="1" id="KW-0472">Membrane</keyword>
<dbReference type="Proteomes" id="UP000199054">
    <property type="component" value="Unassembled WGS sequence"/>
</dbReference>
<dbReference type="EMBL" id="FODE01000105">
    <property type="protein sequence ID" value="SEO43077.1"/>
    <property type="molecule type" value="Genomic_DNA"/>
</dbReference>
<dbReference type="STRING" id="34002.SAMN04489859_11053"/>
<feature type="transmembrane region" description="Helical" evidence="1">
    <location>
        <begin position="134"/>
        <end position="154"/>
    </location>
</feature>
<reference evidence="2 3" key="1">
    <citation type="submission" date="2016-10" db="EMBL/GenBank/DDBJ databases">
        <authorList>
            <person name="de Groot N.N."/>
        </authorList>
    </citation>
    <scope>NUCLEOTIDE SEQUENCE [LARGE SCALE GENOMIC DNA]</scope>
    <source>
        <strain evidence="2 3">DSM 8512</strain>
    </source>
</reference>
<gene>
    <name evidence="2" type="ORF">SAMN04489859_11053</name>
</gene>